<dbReference type="EMBL" id="KV750746">
    <property type="protein sequence ID" value="OCL03384.1"/>
    <property type="molecule type" value="Genomic_DNA"/>
</dbReference>
<comment type="catalytic activity">
    <reaction evidence="9">
        <text>S-hexadecanoyl-L-cysteinyl-[protein] + H2O = L-cysteinyl-[protein] + hexadecanoate + H(+)</text>
        <dbReference type="Rhea" id="RHEA:19233"/>
        <dbReference type="Rhea" id="RHEA-COMP:10131"/>
        <dbReference type="Rhea" id="RHEA-COMP:11032"/>
        <dbReference type="ChEBI" id="CHEBI:7896"/>
        <dbReference type="ChEBI" id="CHEBI:15377"/>
        <dbReference type="ChEBI" id="CHEBI:15378"/>
        <dbReference type="ChEBI" id="CHEBI:29950"/>
        <dbReference type="ChEBI" id="CHEBI:74151"/>
        <dbReference type="EC" id="3.1.2.22"/>
    </reaction>
</comment>
<evidence type="ECO:0000256" key="1">
    <source>
        <dbReference type="ARBA" id="ARBA00006499"/>
    </source>
</evidence>
<evidence type="ECO:0000256" key="2">
    <source>
        <dbReference type="ARBA" id="ARBA00012423"/>
    </source>
</evidence>
<evidence type="ECO:0000256" key="4">
    <source>
        <dbReference type="ARBA" id="ARBA00022487"/>
    </source>
</evidence>
<dbReference type="InterPro" id="IPR029058">
    <property type="entry name" value="AB_hydrolase_fold"/>
</dbReference>
<evidence type="ECO:0000259" key="10">
    <source>
        <dbReference type="Pfam" id="PF02230"/>
    </source>
</evidence>
<dbReference type="AlphaFoldDB" id="A0A8E2ERA9"/>
<dbReference type="GO" id="GO:0008474">
    <property type="term" value="F:palmitoyl-(protein) hydrolase activity"/>
    <property type="evidence" value="ECO:0007669"/>
    <property type="project" value="UniProtKB-EC"/>
</dbReference>
<keyword evidence="12" id="KW-1185">Reference proteome</keyword>
<gene>
    <name evidence="11" type="ORF">AOQ84DRAFT_326005</name>
</gene>
<proteinExistence type="inferred from homology"/>
<protein>
    <recommendedName>
        <fullName evidence="3">Acyl-protein thioesterase 1</fullName>
        <ecNumber evidence="2">3.1.2.22</ecNumber>
    </recommendedName>
    <alternativeName>
        <fullName evidence="8">Palmitoyl-protein hydrolase</fullName>
    </alternativeName>
</protein>
<accession>A0A8E2ERA9</accession>
<keyword evidence="4" id="KW-0719">Serine esterase</keyword>
<comment type="similarity">
    <text evidence="1">Belongs to the AB hydrolase superfamily. AB hydrolase 2 family.</text>
</comment>
<keyword evidence="6" id="KW-0276">Fatty acid metabolism</keyword>
<sequence>MSSARSRTYPEPLIFPSTATHTHTLIMLHGLGSNVVDFSTSFLSACTSSNHTLQQLFPGLKFVFPIAKKRRAVLYNRSLIKQWFDDYSLEDPTKRQELMYDGLRESASFVHGLIRSEQKLIGARNVVLGGLSQGCAMGLHALLSFERDGLAKTEETDPLGGFIGISGWLPLAHEISEEAWPAPVCEDQDFFANDKDPREIDTLEKRQMRAANFVRGIVELPALSSECNKSPCFARTLIFLGHGTSDDKVDIRLGEHAYRILERLEAPVTWKMYDFGHWWKEPEEIDDIVSFLQEKVGMLVM</sequence>
<dbReference type="EC" id="3.1.2.22" evidence="2"/>
<reference evidence="11 12" key="1">
    <citation type="journal article" date="2016" name="Nat. Commun.">
        <title>Ectomycorrhizal ecology is imprinted in the genome of the dominant symbiotic fungus Cenococcum geophilum.</title>
        <authorList>
            <consortium name="DOE Joint Genome Institute"/>
            <person name="Peter M."/>
            <person name="Kohler A."/>
            <person name="Ohm R.A."/>
            <person name="Kuo A."/>
            <person name="Krutzmann J."/>
            <person name="Morin E."/>
            <person name="Arend M."/>
            <person name="Barry K.W."/>
            <person name="Binder M."/>
            <person name="Choi C."/>
            <person name="Clum A."/>
            <person name="Copeland A."/>
            <person name="Grisel N."/>
            <person name="Haridas S."/>
            <person name="Kipfer T."/>
            <person name="LaButti K."/>
            <person name="Lindquist E."/>
            <person name="Lipzen A."/>
            <person name="Maire R."/>
            <person name="Meier B."/>
            <person name="Mihaltcheva S."/>
            <person name="Molinier V."/>
            <person name="Murat C."/>
            <person name="Poggeler S."/>
            <person name="Quandt C.A."/>
            <person name="Sperisen C."/>
            <person name="Tritt A."/>
            <person name="Tisserant E."/>
            <person name="Crous P.W."/>
            <person name="Henrissat B."/>
            <person name="Nehls U."/>
            <person name="Egli S."/>
            <person name="Spatafora J.W."/>
            <person name="Grigoriev I.V."/>
            <person name="Martin F.M."/>
        </authorList>
    </citation>
    <scope>NUCLEOTIDE SEQUENCE [LARGE SCALE GENOMIC DNA]</scope>
    <source>
        <strain evidence="11 12">CBS 207.34</strain>
    </source>
</reference>
<evidence type="ECO:0000256" key="6">
    <source>
        <dbReference type="ARBA" id="ARBA00022832"/>
    </source>
</evidence>
<dbReference type="OrthoDB" id="2418081at2759"/>
<dbReference type="InterPro" id="IPR050565">
    <property type="entry name" value="LYPA1-2/EST-like"/>
</dbReference>
<comment type="function">
    <text evidence="7">Hydrolyzes fatty acids from S-acylated cysteine residues in proteins with a strong preference for palmitoylated G-alpha proteins over other acyl substrates. Mediates the deacylation of G-alpha proteins such as GPA1 in vivo, but has weak or no activity toward palmitoylated Ras proteins. Has weak lysophospholipase activity in vitro; however such activity may not exist in vivo.</text>
</comment>
<dbReference type="Proteomes" id="UP000250140">
    <property type="component" value="Unassembled WGS sequence"/>
</dbReference>
<organism evidence="11 12">
    <name type="scientific">Glonium stellatum</name>
    <dbReference type="NCBI Taxonomy" id="574774"/>
    <lineage>
        <taxon>Eukaryota</taxon>
        <taxon>Fungi</taxon>
        <taxon>Dikarya</taxon>
        <taxon>Ascomycota</taxon>
        <taxon>Pezizomycotina</taxon>
        <taxon>Dothideomycetes</taxon>
        <taxon>Pleosporomycetidae</taxon>
        <taxon>Gloniales</taxon>
        <taxon>Gloniaceae</taxon>
        <taxon>Glonium</taxon>
    </lineage>
</organism>
<keyword evidence="5 11" id="KW-0378">Hydrolase</keyword>
<dbReference type="GO" id="GO:0052689">
    <property type="term" value="F:carboxylic ester hydrolase activity"/>
    <property type="evidence" value="ECO:0007669"/>
    <property type="project" value="UniProtKB-KW"/>
</dbReference>
<dbReference type="GO" id="GO:0006631">
    <property type="term" value="P:fatty acid metabolic process"/>
    <property type="evidence" value="ECO:0007669"/>
    <property type="project" value="UniProtKB-KW"/>
</dbReference>
<dbReference type="PANTHER" id="PTHR10655">
    <property type="entry name" value="LYSOPHOSPHOLIPASE-RELATED"/>
    <property type="match status" value="1"/>
</dbReference>
<evidence type="ECO:0000313" key="12">
    <source>
        <dbReference type="Proteomes" id="UP000250140"/>
    </source>
</evidence>
<evidence type="ECO:0000256" key="7">
    <source>
        <dbReference type="ARBA" id="ARBA00029392"/>
    </source>
</evidence>
<evidence type="ECO:0000256" key="5">
    <source>
        <dbReference type="ARBA" id="ARBA00022801"/>
    </source>
</evidence>
<evidence type="ECO:0000256" key="9">
    <source>
        <dbReference type="ARBA" id="ARBA00047337"/>
    </source>
</evidence>
<name>A0A8E2ERA9_9PEZI</name>
<evidence type="ECO:0000313" key="11">
    <source>
        <dbReference type="EMBL" id="OCL03384.1"/>
    </source>
</evidence>
<evidence type="ECO:0000256" key="8">
    <source>
        <dbReference type="ARBA" id="ARBA00031195"/>
    </source>
</evidence>
<dbReference type="Pfam" id="PF02230">
    <property type="entry name" value="Abhydrolase_2"/>
    <property type="match status" value="1"/>
</dbReference>
<evidence type="ECO:0000256" key="3">
    <source>
        <dbReference type="ARBA" id="ARBA00014923"/>
    </source>
</evidence>
<dbReference type="InterPro" id="IPR003140">
    <property type="entry name" value="PLipase/COase/thioEstase"/>
</dbReference>
<feature type="domain" description="Phospholipase/carboxylesterase/thioesterase" evidence="10">
    <location>
        <begin position="14"/>
        <end position="178"/>
    </location>
</feature>
<dbReference type="PANTHER" id="PTHR10655:SF17">
    <property type="entry name" value="LYSOPHOSPHOLIPASE-LIKE PROTEIN 1"/>
    <property type="match status" value="1"/>
</dbReference>
<dbReference type="SUPFAM" id="SSF53474">
    <property type="entry name" value="alpha/beta-Hydrolases"/>
    <property type="match status" value="1"/>
</dbReference>
<dbReference type="GO" id="GO:0005737">
    <property type="term" value="C:cytoplasm"/>
    <property type="evidence" value="ECO:0007669"/>
    <property type="project" value="TreeGrafter"/>
</dbReference>
<dbReference type="Gene3D" id="3.40.50.1820">
    <property type="entry name" value="alpha/beta hydrolase"/>
    <property type="match status" value="1"/>
</dbReference>
<keyword evidence="6" id="KW-0443">Lipid metabolism</keyword>